<dbReference type="InterPro" id="IPR011011">
    <property type="entry name" value="Znf_FYVE_PHD"/>
</dbReference>
<dbReference type="AlphaFoldDB" id="B4N1M1"/>
<evidence type="ECO:0000313" key="12">
    <source>
        <dbReference type="EMBL" id="EDW78260.1"/>
    </source>
</evidence>
<dbReference type="InterPro" id="IPR013083">
    <property type="entry name" value="Znf_RING/FYVE/PHD"/>
</dbReference>
<organism evidence="12 13">
    <name type="scientific">Drosophila willistoni</name>
    <name type="common">Fruit fly</name>
    <dbReference type="NCBI Taxonomy" id="7260"/>
    <lineage>
        <taxon>Eukaryota</taxon>
        <taxon>Metazoa</taxon>
        <taxon>Ecdysozoa</taxon>
        <taxon>Arthropoda</taxon>
        <taxon>Hexapoda</taxon>
        <taxon>Insecta</taxon>
        <taxon>Pterygota</taxon>
        <taxon>Neoptera</taxon>
        <taxon>Endopterygota</taxon>
        <taxon>Diptera</taxon>
        <taxon>Brachycera</taxon>
        <taxon>Muscomorpha</taxon>
        <taxon>Ephydroidea</taxon>
        <taxon>Drosophilidae</taxon>
        <taxon>Drosophila</taxon>
        <taxon>Sophophora</taxon>
    </lineage>
</organism>
<feature type="region of interest" description="Disordered" evidence="9">
    <location>
        <begin position="351"/>
        <end position="497"/>
    </location>
</feature>
<feature type="compositionally biased region" description="Basic and acidic residues" evidence="9">
    <location>
        <begin position="351"/>
        <end position="362"/>
    </location>
</feature>
<feature type="compositionally biased region" description="Basic and acidic residues" evidence="9">
    <location>
        <begin position="418"/>
        <end position="433"/>
    </location>
</feature>
<dbReference type="EMBL" id="CH963925">
    <property type="protein sequence ID" value="EDW78260.1"/>
    <property type="molecule type" value="Genomic_DNA"/>
</dbReference>
<feature type="domain" description="PHD-type" evidence="11">
    <location>
        <begin position="1"/>
        <end position="118"/>
    </location>
</feature>
<feature type="compositionally biased region" description="Basic and acidic residues" evidence="9">
    <location>
        <begin position="454"/>
        <end position="468"/>
    </location>
</feature>
<evidence type="ECO:0000256" key="8">
    <source>
        <dbReference type="PROSITE-ProRule" id="PRU00175"/>
    </source>
</evidence>
<gene>
    <name evidence="12" type="primary">Dwil\GK16334</name>
    <name evidence="12" type="ORF">Dwil_GK16334</name>
</gene>
<dbReference type="GO" id="GO:0042393">
    <property type="term" value="F:histone binding"/>
    <property type="evidence" value="ECO:0007669"/>
    <property type="project" value="EnsemblMetazoa"/>
</dbReference>
<dbReference type="GO" id="GO:0001673">
    <property type="term" value="C:male germ cell nucleus"/>
    <property type="evidence" value="ECO:0007669"/>
    <property type="project" value="EnsemblMetazoa"/>
</dbReference>
<dbReference type="OMA" id="TYKSYCH"/>
<dbReference type="CDD" id="cd15669">
    <property type="entry name" value="ePHD_PHF7_G2E3_like"/>
    <property type="match status" value="1"/>
</dbReference>
<evidence type="ECO:0000256" key="6">
    <source>
        <dbReference type="ARBA" id="ARBA00022786"/>
    </source>
</evidence>
<proteinExistence type="predicted"/>
<dbReference type="GO" id="GO:0008270">
    <property type="term" value="F:zinc ion binding"/>
    <property type="evidence" value="ECO:0007669"/>
    <property type="project" value="UniProtKB-KW"/>
</dbReference>
<feature type="compositionally biased region" description="Polar residues" evidence="9">
    <location>
        <begin position="474"/>
        <end position="491"/>
    </location>
</feature>
<dbReference type="GO" id="GO:0005700">
    <property type="term" value="C:polytene chromosome"/>
    <property type="evidence" value="ECO:0007669"/>
    <property type="project" value="EnsemblMetazoa"/>
</dbReference>
<keyword evidence="7" id="KW-0862">Zinc</keyword>
<keyword evidence="4" id="KW-0479">Metal-binding</keyword>
<feature type="compositionally biased region" description="Polar residues" evidence="9">
    <location>
        <begin position="381"/>
        <end position="393"/>
    </location>
</feature>
<dbReference type="GO" id="GO:0019100">
    <property type="term" value="P:male germ-line sex determination"/>
    <property type="evidence" value="ECO:0007669"/>
    <property type="project" value="EnsemblMetazoa"/>
</dbReference>
<feature type="region of interest" description="Disordered" evidence="9">
    <location>
        <begin position="312"/>
        <end position="337"/>
    </location>
</feature>
<dbReference type="InterPro" id="IPR034732">
    <property type="entry name" value="EPHD"/>
</dbReference>
<evidence type="ECO:0000259" key="11">
    <source>
        <dbReference type="PROSITE" id="PS51805"/>
    </source>
</evidence>
<keyword evidence="5 8" id="KW-0863">Zinc-finger</keyword>
<sequence length="515" mass="58117">MVKCVLCRSSKDNLVDFGPFHRLDNGKLYVHQNCLYLSSGLVQRGDDNHGVLHFLTPDIVKEAERTKPLLCCFCHEQGANIGCCKANCRRTFHTGCGVEHNVHNQFCETFKSYCNYHVRRHEYRPKPTEDCVICYERLIGDGMKFNYVTFIYSPCCQNGWYHKTCLQRYANSSGYFFKCPLCNNSETFRDVSYWGISVPNSDASWELEPGAFHEQAQRDLMCHADRCRNSNGRKANNEQELCYCNSCGSNPVHVGCTTHNIYECNDCSMVSDAVEDPIDDLFSQTSRNTYSRAPNNNNNNNNISVNLSRVHQKLRAPSSELSSVESDTDDDADDDDDMIFNSLAAIGKENELKKKTTVEPERLATPTSSRPLRSRNVHTLMPNNNANTNVPSTRSRRRQTMHSTTPSVRSSSRLSANKAEEIKGILKDSDSVARRTRSRSSVTSASASPSYNVPREKSTTVYKTEPRSARRRTNVPTISQSNPSGDPSKPSTPLDISCVANRTRHRLPVYLANHK</sequence>
<dbReference type="InterPro" id="IPR051188">
    <property type="entry name" value="PHD-type_Zinc_Finger"/>
</dbReference>
<name>B4N1M1_DROWI</name>
<dbReference type="PANTHER" id="PTHR12420:SF42">
    <property type="entry name" value="G2_M PHASE-SPECIFIC E3 UBIQUITIN-PROTEIN LIGASE"/>
    <property type="match status" value="1"/>
</dbReference>
<evidence type="ECO:0000256" key="4">
    <source>
        <dbReference type="ARBA" id="ARBA00022723"/>
    </source>
</evidence>
<feature type="compositionally biased region" description="Low complexity" evidence="9">
    <location>
        <begin position="439"/>
        <end position="448"/>
    </location>
</feature>
<dbReference type="eggNOG" id="KOG1084">
    <property type="taxonomic scope" value="Eukaryota"/>
</dbReference>
<dbReference type="OrthoDB" id="512616at2759"/>
<comment type="subcellular location">
    <subcellularLocation>
        <location evidence="1">Nucleus</location>
    </subcellularLocation>
</comment>
<evidence type="ECO:0008006" key="14">
    <source>
        <dbReference type="Google" id="ProtNLM"/>
    </source>
</evidence>
<comment type="pathway">
    <text evidence="2">Protein modification; protein ubiquitination.</text>
</comment>
<evidence type="ECO:0000256" key="9">
    <source>
        <dbReference type="SAM" id="MobiDB-lite"/>
    </source>
</evidence>
<evidence type="ECO:0000256" key="7">
    <source>
        <dbReference type="ARBA" id="ARBA00022833"/>
    </source>
</evidence>
<evidence type="ECO:0000313" key="13">
    <source>
        <dbReference type="Proteomes" id="UP000007798"/>
    </source>
</evidence>
<keyword evidence="6" id="KW-0833">Ubl conjugation pathway</keyword>
<dbReference type="PROSITE" id="PS51805">
    <property type="entry name" value="EPHD"/>
    <property type="match status" value="1"/>
</dbReference>
<evidence type="ECO:0000256" key="3">
    <source>
        <dbReference type="ARBA" id="ARBA00022679"/>
    </source>
</evidence>
<dbReference type="SUPFAM" id="SSF57903">
    <property type="entry name" value="FYVE/PHD zinc finger"/>
    <property type="match status" value="1"/>
</dbReference>
<evidence type="ECO:0000256" key="5">
    <source>
        <dbReference type="ARBA" id="ARBA00022771"/>
    </source>
</evidence>
<dbReference type="PROSITE" id="PS50089">
    <property type="entry name" value="ZF_RING_2"/>
    <property type="match status" value="1"/>
</dbReference>
<dbReference type="PhylomeDB" id="B4N1M1"/>
<dbReference type="PANTHER" id="PTHR12420">
    <property type="entry name" value="PHD FINGER PROTEIN"/>
    <property type="match status" value="1"/>
</dbReference>
<dbReference type="Gene3D" id="3.30.40.10">
    <property type="entry name" value="Zinc/RING finger domain, C3HC4 (zinc finger)"/>
    <property type="match status" value="2"/>
</dbReference>
<dbReference type="GO" id="GO:0048136">
    <property type="term" value="P:male germ-line cyst formation"/>
    <property type="evidence" value="ECO:0007669"/>
    <property type="project" value="EnsemblMetazoa"/>
</dbReference>
<dbReference type="Pfam" id="PF13771">
    <property type="entry name" value="zf-HC5HC2H"/>
    <property type="match status" value="1"/>
</dbReference>
<dbReference type="HOGENOM" id="CLU_036020_0_0_1"/>
<feature type="compositionally biased region" description="Acidic residues" evidence="9">
    <location>
        <begin position="326"/>
        <end position="337"/>
    </location>
</feature>
<dbReference type="KEGG" id="dwi:6644642"/>
<feature type="domain" description="RING-type" evidence="10">
    <location>
        <begin position="131"/>
        <end position="183"/>
    </location>
</feature>
<evidence type="ECO:0000259" key="10">
    <source>
        <dbReference type="PROSITE" id="PS50089"/>
    </source>
</evidence>
<dbReference type="InterPro" id="IPR001841">
    <property type="entry name" value="Znf_RING"/>
</dbReference>
<dbReference type="GO" id="GO:0010628">
    <property type="term" value="P:positive regulation of gene expression"/>
    <property type="evidence" value="ECO:0007669"/>
    <property type="project" value="EnsemblMetazoa"/>
</dbReference>
<evidence type="ECO:0000256" key="2">
    <source>
        <dbReference type="ARBA" id="ARBA00004906"/>
    </source>
</evidence>
<dbReference type="SMR" id="B4N1M1"/>
<protein>
    <recommendedName>
        <fullName evidence="14">PHD-type domain-containing protein</fullName>
    </recommendedName>
</protein>
<dbReference type="Proteomes" id="UP000007798">
    <property type="component" value="Unassembled WGS sequence"/>
</dbReference>
<feature type="compositionally biased region" description="Polar residues" evidence="9">
    <location>
        <begin position="401"/>
        <end position="415"/>
    </location>
</feature>
<evidence type="ECO:0000256" key="1">
    <source>
        <dbReference type="ARBA" id="ARBA00004123"/>
    </source>
</evidence>
<accession>B4N1M1</accession>
<keyword evidence="13" id="KW-1185">Reference proteome</keyword>
<dbReference type="FunCoup" id="B4N1M1">
    <property type="interactions" value="255"/>
</dbReference>
<dbReference type="STRING" id="7260.B4N1M1"/>
<dbReference type="InParanoid" id="B4N1M1"/>
<dbReference type="InterPro" id="IPR042013">
    <property type="entry name" value="PHF7/G2E3_ePHD"/>
</dbReference>
<keyword evidence="3" id="KW-0808">Transferase</keyword>
<reference evidence="12 13" key="1">
    <citation type="journal article" date="2007" name="Nature">
        <title>Evolution of genes and genomes on the Drosophila phylogeny.</title>
        <authorList>
            <consortium name="Drosophila 12 Genomes Consortium"/>
            <person name="Clark A.G."/>
            <person name="Eisen M.B."/>
            <person name="Smith D.R."/>
            <person name="Bergman C.M."/>
            <person name="Oliver B."/>
            <person name="Markow T.A."/>
            <person name="Kaufman T.C."/>
            <person name="Kellis M."/>
            <person name="Gelbart W."/>
            <person name="Iyer V.N."/>
            <person name="Pollard D.A."/>
            <person name="Sackton T.B."/>
            <person name="Larracuente A.M."/>
            <person name="Singh N.D."/>
            <person name="Abad J.P."/>
            <person name="Abt D.N."/>
            <person name="Adryan B."/>
            <person name="Aguade M."/>
            <person name="Akashi H."/>
            <person name="Anderson W.W."/>
            <person name="Aquadro C.F."/>
            <person name="Ardell D.H."/>
            <person name="Arguello R."/>
            <person name="Artieri C.G."/>
            <person name="Barbash D.A."/>
            <person name="Barker D."/>
            <person name="Barsanti P."/>
            <person name="Batterham P."/>
            <person name="Batzoglou S."/>
            <person name="Begun D."/>
            <person name="Bhutkar A."/>
            <person name="Blanco E."/>
            <person name="Bosak S.A."/>
            <person name="Bradley R.K."/>
            <person name="Brand A.D."/>
            <person name="Brent M.R."/>
            <person name="Brooks A.N."/>
            <person name="Brown R.H."/>
            <person name="Butlin R.K."/>
            <person name="Caggese C."/>
            <person name="Calvi B.R."/>
            <person name="Bernardo de Carvalho A."/>
            <person name="Caspi A."/>
            <person name="Castrezana S."/>
            <person name="Celniker S.E."/>
            <person name="Chang J.L."/>
            <person name="Chapple C."/>
            <person name="Chatterji S."/>
            <person name="Chinwalla A."/>
            <person name="Civetta A."/>
            <person name="Clifton S.W."/>
            <person name="Comeron J.M."/>
            <person name="Costello J.C."/>
            <person name="Coyne J.A."/>
            <person name="Daub J."/>
            <person name="David R.G."/>
            <person name="Delcher A.L."/>
            <person name="Delehaunty K."/>
            <person name="Do C.B."/>
            <person name="Ebling H."/>
            <person name="Edwards K."/>
            <person name="Eickbush T."/>
            <person name="Evans J.D."/>
            <person name="Filipski A."/>
            <person name="Findeiss S."/>
            <person name="Freyhult E."/>
            <person name="Fulton L."/>
            <person name="Fulton R."/>
            <person name="Garcia A.C."/>
            <person name="Gardiner A."/>
            <person name="Garfield D.A."/>
            <person name="Garvin B.E."/>
            <person name="Gibson G."/>
            <person name="Gilbert D."/>
            <person name="Gnerre S."/>
            <person name="Godfrey J."/>
            <person name="Good R."/>
            <person name="Gotea V."/>
            <person name="Gravely B."/>
            <person name="Greenberg A.J."/>
            <person name="Griffiths-Jones S."/>
            <person name="Gross S."/>
            <person name="Guigo R."/>
            <person name="Gustafson E.A."/>
            <person name="Haerty W."/>
            <person name="Hahn M.W."/>
            <person name="Halligan D.L."/>
            <person name="Halpern A.L."/>
            <person name="Halter G.M."/>
            <person name="Han M.V."/>
            <person name="Heger A."/>
            <person name="Hillier L."/>
            <person name="Hinrichs A.S."/>
            <person name="Holmes I."/>
            <person name="Hoskins R.A."/>
            <person name="Hubisz M.J."/>
            <person name="Hultmark D."/>
            <person name="Huntley M.A."/>
            <person name="Jaffe D.B."/>
            <person name="Jagadeeshan S."/>
            <person name="Jeck W.R."/>
            <person name="Johnson J."/>
            <person name="Jones C.D."/>
            <person name="Jordan W.C."/>
            <person name="Karpen G.H."/>
            <person name="Kataoka E."/>
            <person name="Keightley P.D."/>
            <person name="Kheradpour P."/>
            <person name="Kirkness E.F."/>
            <person name="Koerich L.B."/>
            <person name="Kristiansen K."/>
            <person name="Kudrna D."/>
            <person name="Kulathinal R.J."/>
            <person name="Kumar S."/>
            <person name="Kwok R."/>
            <person name="Lander E."/>
            <person name="Langley C.H."/>
            <person name="Lapoint R."/>
            <person name="Lazzaro B.P."/>
            <person name="Lee S.J."/>
            <person name="Levesque L."/>
            <person name="Li R."/>
            <person name="Lin C.F."/>
            <person name="Lin M.F."/>
            <person name="Lindblad-Toh K."/>
            <person name="Llopart A."/>
            <person name="Long M."/>
            <person name="Low L."/>
            <person name="Lozovsky E."/>
            <person name="Lu J."/>
            <person name="Luo M."/>
            <person name="Machado C.A."/>
            <person name="Makalowski W."/>
            <person name="Marzo M."/>
            <person name="Matsuda M."/>
            <person name="Matzkin L."/>
            <person name="McAllister B."/>
            <person name="McBride C.S."/>
            <person name="McKernan B."/>
            <person name="McKernan K."/>
            <person name="Mendez-Lago M."/>
            <person name="Minx P."/>
            <person name="Mollenhauer M.U."/>
            <person name="Montooth K."/>
            <person name="Mount S.M."/>
            <person name="Mu X."/>
            <person name="Myers E."/>
            <person name="Negre B."/>
            <person name="Newfeld S."/>
            <person name="Nielsen R."/>
            <person name="Noor M.A."/>
            <person name="O'Grady P."/>
            <person name="Pachter L."/>
            <person name="Papaceit M."/>
            <person name="Parisi M.J."/>
            <person name="Parisi M."/>
            <person name="Parts L."/>
            <person name="Pedersen J.S."/>
            <person name="Pesole G."/>
            <person name="Phillippy A.M."/>
            <person name="Ponting C.P."/>
            <person name="Pop M."/>
            <person name="Porcelli D."/>
            <person name="Powell J.R."/>
            <person name="Prohaska S."/>
            <person name="Pruitt K."/>
            <person name="Puig M."/>
            <person name="Quesneville H."/>
            <person name="Ram K.R."/>
            <person name="Rand D."/>
            <person name="Rasmussen M.D."/>
            <person name="Reed L.K."/>
            <person name="Reenan R."/>
            <person name="Reily A."/>
            <person name="Remington K.A."/>
            <person name="Rieger T.T."/>
            <person name="Ritchie M.G."/>
            <person name="Robin C."/>
            <person name="Rogers Y.H."/>
            <person name="Rohde C."/>
            <person name="Rozas J."/>
            <person name="Rubenfield M.J."/>
            <person name="Ruiz A."/>
            <person name="Russo S."/>
            <person name="Salzberg S.L."/>
            <person name="Sanchez-Gracia A."/>
            <person name="Saranga D.J."/>
            <person name="Sato H."/>
            <person name="Schaeffer S.W."/>
            <person name="Schatz M.C."/>
            <person name="Schlenke T."/>
            <person name="Schwartz R."/>
            <person name="Segarra C."/>
            <person name="Singh R.S."/>
            <person name="Sirot L."/>
            <person name="Sirota M."/>
            <person name="Sisneros N.B."/>
            <person name="Smith C.D."/>
            <person name="Smith T.F."/>
            <person name="Spieth J."/>
            <person name="Stage D.E."/>
            <person name="Stark A."/>
            <person name="Stephan W."/>
            <person name="Strausberg R.L."/>
            <person name="Strempel S."/>
            <person name="Sturgill D."/>
            <person name="Sutton G."/>
            <person name="Sutton G.G."/>
            <person name="Tao W."/>
            <person name="Teichmann S."/>
            <person name="Tobari Y.N."/>
            <person name="Tomimura Y."/>
            <person name="Tsolas J.M."/>
            <person name="Valente V.L."/>
            <person name="Venter E."/>
            <person name="Venter J.C."/>
            <person name="Vicario S."/>
            <person name="Vieira F.G."/>
            <person name="Vilella A.J."/>
            <person name="Villasante A."/>
            <person name="Walenz B."/>
            <person name="Wang J."/>
            <person name="Wasserman M."/>
            <person name="Watts T."/>
            <person name="Wilson D."/>
            <person name="Wilson R.K."/>
            <person name="Wing R.A."/>
            <person name="Wolfner M.F."/>
            <person name="Wong A."/>
            <person name="Wong G.K."/>
            <person name="Wu C.I."/>
            <person name="Wu G."/>
            <person name="Yamamoto D."/>
            <person name="Yang H.P."/>
            <person name="Yang S.P."/>
            <person name="Yorke J.A."/>
            <person name="Yoshida K."/>
            <person name="Zdobnov E."/>
            <person name="Zhang P."/>
            <person name="Zhang Y."/>
            <person name="Zimin A.V."/>
            <person name="Baldwin J."/>
            <person name="Abdouelleil A."/>
            <person name="Abdulkadir J."/>
            <person name="Abebe A."/>
            <person name="Abera B."/>
            <person name="Abreu J."/>
            <person name="Acer S.C."/>
            <person name="Aftuck L."/>
            <person name="Alexander A."/>
            <person name="An P."/>
            <person name="Anderson E."/>
            <person name="Anderson S."/>
            <person name="Arachi H."/>
            <person name="Azer M."/>
            <person name="Bachantsang P."/>
            <person name="Barry A."/>
            <person name="Bayul T."/>
            <person name="Berlin A."/>
            <person name="Bessette D."/>
            <person name="Bloom T."/>
            <person name="Blye J."/>
            <person name="Boguslavskiy L."/>
            <person name="Bonnet C."/>
            <person name="Boukhgalter B."/>
            <person name="Bourzgui I."/>
            <person name="Brown A."/>
            <person name="Cahill P."/>
            <person name="Channer S."/>
            <person name="Cheshatsang Y."/>
            <person name="Chuda L."/>
            <person name="Citroen M."/>
            <person name="Collymore A."/>
            <person name="Cooke P."/>
            <person name="Costello M."/>
            <person name="D'Aco K."/>
            <person name="Daza R."/>
            <person name="De Haan G."/>
            <person name="DeGray S."/>
            <person name="DeMaso C."/>
            <person name="Dhargay N."/>
            <person name="Dooley K."/>
            <person name="Dooley E."/>
            <person name="Doricent M."/>
            <person name="Dorje P."/>
            <person name="Dorjee K."/>
            <person name="Dupes A."/>
            <person name="Elong R."/>
            <person name="Falk J."/>
            <person name="Farina A."/>
            <person name="Faro S."/>
            <person name="Ferguson D."/>
            <person name="Fisher S."/>
            <person name="Foley C.D."/>
            <person name="Franke A."/>
            <person name="Friedrich D."/>
            <person name="Gadbois L."/>
            <person name="Gearin G."/>
            <person name="Gearin C.R."/>
            <person name="Giannoukos G."/>
            <person name="Goode T."/>
            <person name="Graham J."/>
            <person name="Grandbois E."/>
            <person name="Grewal S."/>
            <person name="Gyaltsen K."/>
            <person name="Hafez N."/>
            <person name="Hagos B."/>
            <person name="Hall J."/>
            <person name="Henson C."/>
            <person name="Hollinger A."/>
            <person name="Honan T."/>
            <person name="Huard M.D."/>
            <person name="Hughes L."/>
            <person name="Hurhula B."/>
            <person name="Husby M.E."/>
            <person name="Kamat A."/>
            <person name="Kanga B."/>
            <person name="Kashin S."/>
            <person name="Khazanovich D."/>
            <person name="Kisner P."/>
            <person name="Lance K."/>
            <person name="Lara M."/>
            <person name="Lee W."/>
            <person name="Lennon N."/>
            <person name="Letendre F."/>
            <person name="LeVine R."/>
            <person name="Lipovsky A."/>
            <person name="Liu X."/>
            <person name="Liu J."/>
            <person name="Liu S."/>
            <person name="Lokyitsang T."/>
            <person name="Lokyitsang Y."/>
            <person name="Lubonja R."/>
            <person name="Lui A."/>
            <person name="MacDonald P."/>
            <person name="Magnisalis V."/>
            <person name="Maru K."/>
            <person name="Matthews C."/>
            <person name="McCusker W."/>
            <person name="McDonough S."/>
            <person name="Mehta T."/>
            <person name="Meldrim J."/>
            <person name="Meneus L."/>
            <person name="Mihai O."/>
            <person name="Mihalev A."/>
            <person name="Mihova T."/>
            <person name="Mittelman R."/>
            <person name="Mlenga V."/>
            <person name="Montmayeur A."/>
            <person name="Mulrain L."/>
            <person name="Navidi A."/>
            <person name="Naylor J."/>
            <person name="Negash T."/>
            <person name="Nguyen T."/>
            <person name="Nguyen N."/>
            <person name="Nicol R."/>
            <person name="Norbu C."/>
            <person name="Norbu N."/>
            <person name="Novod N."/>
            <person name="O'Neill B."/>
            <person name="Osman S."/>
            <person name="Markiewicz E."/>
            <person name="Oyono O.L."/>
            <person name="Patti C."/>
            <person name="Phunkhang P."/>
            <person name="Pierre F."/>
            <person name="Priest M."/>
            <person name="Raghuraman S."/>
            <person name="Rege F."/>
            <person name="Reyes R."/>
            <person name="Rise C."/>
            <person name="Rogov P."/>
            <person name="Ross K."/>
            <person name="Ryan E."/>
            <person name="Settipalli S."/>
            <person name="Shea T."/>
            <person name="Sherpa N."/>
            <person name="Shi L."/>
            <person name="Shih D."/>
            <person name="Sparrow T."/>
            <person name="Spaulding J."/>
            <person name="Stalker J."/>
            <person name="Stange-Thomann N."/>
            <person name="Stavropoulos S."/>
            <person name="Stone C."/>
            <person name="Strader C."/>
            <person name="Tesfaye S."/>
            <person name="Thomson T."/>
            <person name="Thoulutsang Y."/>
            <person name="Thoulutsang D."/>
            <person name="Topham K."/>
            <person name="Topping I."/>
            <person name="Tsamla T."/>
            <person name="Vassiliev H."/>
            <person name="Vo A."/>
            <person name="Wangchuk T."/>
            <person name="Wangdi T."/>
            <person name="Weiand M."/>
            <person name="Wilkinson J."/>
            <person name="Wilson A."/>
            <person name="Yadav S."/>
            <person name="Young G."/>
            <person name="Yu Q."/>
            <person name="Zembek L."/>
            <person name="Zhong D."/>
            <person name="Zimmer A."/>
            <person name="Zwirko Z."/>
            <person name="Jaffe D.B."/>
            <person name="Alvarez P."/>
            <person name="Brockman W."/>
            <person name="Butler J."/>
            <person name="Chin C."/>
            <person name="Gnerre S."/>
            <person name="Grabherr M."/>
            <person name="Kleber M."/>
            <person name="Mauceli E."/>
            <person name="MacCallum I."/>
        </authorList>
    </citation>
    <scope>NUCLEOTIDE SEQUENCE [LARGE SCALE GENOMIC DNA]</scope>
    <source>
        <strain evidence="13">Tucson 14030-0811.24</strain>
    </source>
</reference>